<comment type="caution">
    <text evidence="1">The sequence shown here is derived from an EMBL/GenBank/DDBJ whole genome shotgun (WGS) entry which is preliminary data.</text>
</comment>
<evidence type="ECO:0000313" key="2">
    <source>
        <dbReference type="Proteomes" id="UP001218188"/>
    </source>
</evidence>
<dbReference type="Proteomes" id="UP001218188">
    <property type="component" value="Unassembled WGS sequence"/>
</dbReference>
<dbReference type="EMBL" id="JARJCM010000279">
    <property type="protein sequence ID" value="KAJ7019944.1"/>
    <property type="molecule type" value="Genomic_DNA"/>
</dbReference>
<keyword evidence="2" id="KW-1185">Reference proteome</keyword>
<proteinExistence type="predicted"/>
<sequence>MHPSFRIPEITSLIFYQTLNGAEQTCQAFQEPALDLLWNSQYTVMNVLNCMPDDIWEMLDDADSEEVRLKRPVLPSDWERSLIYTHHVRHFKYEPSDSHPDTAAFYEMLRMCLPPGPLFPKVKHLSPSEP</sequence>
<name>A0AAD6WT32_9AGAR</name>
<evidence type="ECO:0000313" key="1">
    <source>
        <dbReference type="EMBL" id="KAJ7019944.1"/>
    </source>
</evidence>
<accession>A0AAD6WT32</accession>
<gene>
    <name evidence="1" type="ORF">C8F04DRAFT_1051322</name>
</gene>
<organism evidence="1 2">
    <name type="scientific">Mycena alexandri</name>
    <dbReference type="NCBI Taxonomy" id="1745969"/>
    <lineage>
        <taxon>Eukaryota</taxon>
        <taxon>Fungi</taxon>
        <taxon>Dikarya</taxon>
        <taxon>Basidiomycota</taxon>
        <taxon>Agaricomycotina</taxon>
        <taxon>Agaricomycetes</taxon>
        <taxon>Agaricomycetidae</taxon>
        <taxon>Agaricales</taxon>
        <taxon>Marasmiineae</taxon>
        <taxon>Mycenaceae</taxon>
        <taxon>Mycena</taxon>
    </lineage>
</organism>
<reference evidence="1" key="1">
    <citation type="submission" date="2023-03" db="EMBL/GenBank/DDBJ databases">
        <title>Massive genome expansion in bonnet fungi (Mycena s.s.) driven by repeated elements and novel gene families across ecological guilds.</title>
        <authorList>
            <consortium name="Lawrence Berkeley National Laboratory"/>
            <person name="Harder C.B."/>
            <person name="Miyauchi S."/>
            <person name="Viragh M."/>
            <person name="Kuo A."/>
            <person name="Thoen E."/>
            <person name="Andreopoulos B."/>
            <person name="Lu D."/>
            <person name="Skrede I."/>
            <person name="Drula E."/>
            <person name="Henrissat B."/>
            <person name="Morin E."/>
            <person name="Kohler A."/>
            <person name="Barry K."/>
            <person name="LaButti K."/>
            <person name="Morin E."/>
            <person name="Salamov A."/>
            <person name="Lipzen A."/>
            <person name="Mereny Z."/>
            <person name="Hegedus B."/>
            <person name="Baldrian P."/>
            <person name="Stursova M."/>
            <person name="Weitz H."/>
            <person name="Taylor A."/>
            <person name="Grigoriev I.V."/>
            <person name="Nagy L.G."/>
            <person name="Martin F."/>
            <person name="Kauserud H."/>
        </authorList>
    </citation>
    <scope>NUCLEOTIDE SEQUENCE</scope>
    <source>
        <strain evidence="1">CBHHK200</strain>
    </source>
</reference>
<protein>
    <submittedName>
        <fullName evidence="1">Uncharacterized protein</fullName>
    </submittedName>
</protein>
<dbReference type="AlphaFoldDB" id="A0AAD6WT32"/>